<dbReference type="Gene3D" id="1.20.1280.120">
    <property type="match status" value="1"/>
</dbReference>
<dbReference type="EC" id="1.11.1.-" evidence="7"/>
<dbReference type="SUPFAM" id="SSF56634">
    <property type="entry name" value="Heme-dependent catalase-like"/>
    <property type="match status" value="1"/>
</dbReference>
<proteinExistence type="inferred from homology"/>
<keyword evidence="5 7" id="KW-0560">Oxidoreductase</keyword>
<evidence type="ECO:0000256" key="1">
    <source>
        <dbReference type="ARBA" id="ARBA00005329"/>
    </source>
</evidence>
<comment type="similarity">
    <text evidence="1 7">Belongs to the catalase family.</text>
</comment>
<evidence type="ECO:0000256" key="8">
    <source>
        <dbReference type="PIRSR" id="PIRSR000296-1"/>
    </source>
</evidence>
<sequence length="360" mass="39720">MIKDSNYKRFKKQMKSKITVKQARLIVFIIILPVAFVLFSKILAYVNKDSVTAQQFVDLQQGDSNFPSFRRAHAKGICLAGIFESNGALGQYSTASVLQAGEFNFIGRFSIAGNSPTAPDLKAPVRGLALSIKDESSTNSEWRIAMNTPPVMAVATPEAFYAQLQALAPDPDTKQRDPSKIEAFFANHPESKTFLEWKDGYTPASSLAGETYHSINAFYLLDEAHNEQAVRWQAVPSLESSIIPQLNQENPDALQDQLAQMLEVAPIKFDLVFTLALPEDDETNPTVLWPSTRETITAGTISIQQYTAQTVGECANINFDPLVLPKGVEATADPILRARGSVYAESFRRRALEALLGENE</sequence>
<keyword evidence="12" id="KW-1185">Reference proteome</keyword>
<feature type="binding site" description="axial binding residue" evidence="9">
    <location>
        <position position="343"/>
    </location>
    <ligand>
        <name>heme</name>
        <dbReference type="ChEBI" id="CHEBI:30413"/>
    </ligand>
    <ligandPart>
        <name>Fe</name>
        <dbReference type="ChEBI" id="CHEBI:18248"/>
    </ligandPart>
</feature>
<dbReference type="PANTHER" id="PTHR11465">
    <property type="entry name" value="CATALASE"/>
    <property type="match status" value="1"/>
</dbReference>
<gene>
    <name evidence="11" type="ORF">GPUN_1615</name>
</gene>
<evidence type="ECO:0000256" key="9">
    <source>
        <dbReference type="PIRSR" id="PIRSR000296-2"/>
    </source>
</evidence>
<dbReference type="AlphaFoldDB" id="H5TBQ5"/>
<dbReference type="GO" id="GO:0042744">
    <property type="term" value="P:hydrogen peroxide catabolic process"/>
    <property type="evidence" value="ECO:0007669"/>
    <property type="project" value="TreeGrafter"/>
</dbReference>
<evidence type="ECO:0000256" key="2">
    <source>
        <dbReference type="ARBA" id="ARBA00022559"/>
    </source>
</evidence>
<dbReference type="InterPro" id="IPR020835">
    <property type="entry name" value="Catalase_sf"/>
</dbReference>
<dbReference type="GO" id="GO:0005737">
    <property type="term" value="C:cytoplasm"/>
    <property type="evidence" value="ECO:0007669"/>
    <property type="project" value="TreeGrafter"/>
</dbReference>
<dbReference type="PANTHER" id="PTHR11465:SF9">
    <property type="entry name" value="CATALASE"/>
    <property type="match status" value="1"/>
</dbReference>
<dbReference type="Proteomes" id="UP000053586">
    <property type="component" value="Unassembled WGS sequence"/>
</dbReference>
<keyword evidence="2 7" id="KW-0575">Peroxidase</keyword>
<evidence type="ECO:0000256" key="4">
    <source>
        <dbReference type="ARBA" id="ARBA00022723"/>
    </source>
</evidence>
<comment type="function">
    <text evidence="7">Has an organic peroxide-dependent peroxidase activity.</text>
</comment>
<dbReference type="GO" id="GO:0020037">
    <property type="term" value="F:heme binding"/>
    <property type="evidence" value="ECO:0007669"/>
    <property type="project" value="InterPro"/>
</dbReference>
<feature type="active site" evidence="8">
    <location>
        <position position="73"/>
    </location>
</feature>
<evidence type="ECO:0000313" key="11">
    <source>
        <dbReference type="EMBL" id="GAB55732.1"/>
    </source>
</evidence>
<comment type="cofactor">
    <cofactor evidence="7">
        <name>heme</name>
        <dbReference type="ChEBI" id="CHEBI:30413"/>
    </cofactor>
</comment>
<dbReference type="Pfam" id="PF00199">
    <property type="entry name" value="Catalase"/>
    <property type="match status" value="1"/>
</dbReference>
<evidence type="ECO:0000256" key="7">
    <source>
        <dbReference type="PIRNR" id="PIRNR000296"/>
    </source>
</evidence>
<dbReference type="InterPro" id="IPR011614">
    <property type="entry name" value="Catalase_core"/>
</dbReference>
<evidence type="ECO:0000256" key="6">
    <source>
        <dbReference type="ARBA" id="ARBA00023004"/>
    </source>
</evidence>
<dbReference type="GO" id="GO:0046872">
    <property type="term" value="F:metal ion binding"/>
    <property type="evidence" value="ECO:0007669"/>
    <property type="project" value="UniProtKB-KW"/>
</dbReference>
<dbReference type="GO" id="GO:0004096">
    <property type="term" value="F:catalase activity"/>
    <property type="evidence" value="ECO:0007669"/>
    <property type="project" value="InterPro"/>
</dbReference>
<dbReference type="STRING" id="56804.BAE46_09640"/>
<evidence type="ECO:0000259" key="10">
    <source>
        <dbReference type="SMART" id="SM01060"/>
    </source>
</evidence>
<dbReference type="InterPro" id="IPR018028">
    <property type="entry name" value="Catalase"/>
</dbReference>
<organism evidence="11 12">
    <name type="scientific">Glaciecola punicea ACAM 611</name>
    <dbReference type="NCBI Taxonomy" id="1121923"/>
    <lineage>
        <taxon>Bacteria</taxon>
        <taxon>Pseudomonadati</taxon>
        <taxon>Pseudomonadota</taxon>
        <taxon>Gammaproteobacteria</taxon>
        <taxon>Alteromonadales</taxon>
        <taxon>Alteromonadaceae</taxon>
        <taxon>Glaciecola</taxon>
    </lineage>
</organism>
<protein>
    <recommendedName>
        <fullName evidence="7">Catalase-related peroxidase</fullName>
        <ecNumber evidence="7">1.11.1.-</ecNumber>
    </recommendedName>
</protein>
<evidence type="ECO:0000256" key="3">
    <source>
        <dbReference type="ARBA" id="ARBA00022617"/>
    </source>
</evidence>
<dbReference type="InterPro" id="IPR024168">
    <property type="entry name" value="Catalase_SrpA-type_pred"/>
</dbReference>
<dbReference type="eggNOG" id="COG0753">
    <property type="taxonomic scope" value="Bacteria"/>
</dbReference>
<name>H5TBQ5_9ALTE</name>
<keyword evidence="4 7" id="KW-0479">Metal-binding</keyword>
<dbReference type="GO" id="GO:0042542">
    <property type="term" value="P:response to hydrogen peroxide"/>
    <property type="evidence" value="ECO:0007669"/>
    <property type="project" value="TreeGrafter"/>
</dbReference>
<dbReference type="EMBL" id="BAET01000014">
    <property type="protein sequence ID" value="GAB55732.1"/>
    <property type="molecule type" value="Genomic_DNA"/>
</dbReference>
<keyword evidence="6 7" id="KW-0408">Iron</keyword>
<dbReference type="PIRSF" id="PIRSF000296">
    <property type="entry name" value="SrpA"/>
    <property type="match status" value="1"/>
</dbReference>
<evidence type="ECO:0000256" key="5">
    <source>
        <dbReference type="ARBA" id="ARBA00023002"/>
    </source>
</evidence>
<dbReference type="Gene3D" id="2.40.180.10">
    <property type="entry name" value="Catalase core domain"/>
    <property type="match status" value="1"/>
</dbReference>
<dbReference type="CDD" id="cd08153">
    <property type="entry name" value="srpA_like"/>
    <property type="match status" value="1"/>
</dbReference>
<reference evidence="11 12" key="1">
    <citation type="journal article" date="2012" name="J. Bacteriol.">
        <title>Genome sequence of proteorhodopsin-containing sea ice bacterium Glaciecola punicea ACAM 611T.</title>
        <authorList>
            <person name="Qin Q.-L."/>
            <person name="Xie B.-B."/>
            <person name="Shu Y.-L."/>
            <person name="Rong J.-C."/>
            <person name="Zhao D.-L."/>
            <person name="Zhang X.-Y."/>
            <person name="Chen X.-L."/>
            <person name="Zhou B.-C."/>
            <person name="Zhanga Y.-Z."/>
        </authorList>
    </citation>
    <scope>NUCLEOTIDE SEQUENCE [LARGE SCALE GENOMIC DNA]</scope>
    <source>
        <strain evidence="11 12">ACAM 611</strain>
    </source>
</reference>
<feature type="domain" description="Catalase core" evidence="10">
    <location>
        <begin position="42"/>
        <end position="360"/>
    </location>
</feature>
<accession>H5TBQ5</accession>
<dbReference type="PROSITE" id="PS51402">
    <property type="entry name" value="CATALASE_3"/>
    <property type="match status" value="1"/>
</dbReference>
<evidence type="ECO:0000313" key="12">
    <source>
        <dbReference type="Proteomes" id="UP000053586"/>
    </source>
</evidence>
<reference evidence="11 12" key="2">
    <citation type="journal article" date="2017" name="Antonie Van Leeuwenhoek">
        <title>Rhizobium rhizosphaerae sp. nov., a novel species isolated from rice rhizosphere.</title>
        <authorList>
            <person name="Zhao J.J."/>
            <person name="Zhang J."/>
            <person name="Zhang R.J."/>
            <person name="Zhang C.W."/>
            <person name="Yin H.Q."/>
            <person name="Zhang X.X."/>
        </authorList>
    </citation>
    <scope>NUCLEOTIDE SEQUENCE [LARGE SCALE GENOMIC DNA]</scope>
    <source>
        <strain evidence="11 12">ACAM 611</strain>
    </source>
</reference>
<dbReference type="SMART" id="SM01060">
    <property type="entry name" value="Catalase"/>
    <property type="match status" value="1"/>
</dbReference>
<comment type="caution">
    <text evidence="11">The sequence shown here is derived from an EMBL/GenBank/DDBJ whole genome shotgun (WGS) entry which is preliminary data.</text>
</comment>
<keyword evidence="3 7" id="KW-0349">Heme</keyword>